<organism evidence="3 4">
    <name type="scientific">Shewanella atlantica</name>
    <dbReference type="NCBI Taxonomy" id="271099"/>
    <lineage>
        <taxon>Bacteria</taxon>
        <taxon>Pseudomonadati</taxon>
        <taxon>Pseudomonadota</taxon>
        <taxon>Gammaproteobacteria</taxon>
        <taxon>Alteromonadales</taxon>
        <taxon>Shewanellaceae</taxon>
        <taxon>Shewanella</taxon>
    </lineage>
</organism>
<comment type="similarity">
    <text evidence="1">Belongs to the bacterial reverse transcriptase family.</text>
</comment>
<dbReference type="Proteomes" id="UP000282060">
    <property type="component" value="Unassembled WGS sequence"/>
</dbReference>
<sequence>MDKALAWLRKSRKRFPPNADVWDFLFKYADTGCGQVKSDLLANRYQFKPLQIVQKANGESVALWSSVDAFVLKCLAIVLTPVLPVHIQCTHVKGHSNNTMKRVLSVLTRSGEKPYVCRTDIKGHYGNINKLQLFDQLAEYVSCPITLNLLGQFLHYSIEDGGEFHTPAKGISRGCALSPLLAAFQLYNVDKSLSKLKGVYYVRYMDDFLLLCNTRHTLRKAVKHLNQWFNHFGFTQHPDKTFIGKTAKGFDWLGHQYNLAGHVGPGKRALRNFAAKLRQLYEQALARPYLRSGLAERVVQYVRNWWRIFAAQGVSVGSMPWPPITHKGQVIRNLCTV</sequence>
<dbReference type="PANTHER" id="PTHR34047">
    <property type="entry name" value="NUCLEAR INTRON MATURASE 1, MITOCHONDRIAL-RELATED"/>
    <property type="match status" value="1"/>
</dbReference>
<dbReference type="InterPro" id="IPR043502">
    <property type="entry name" value="DNA/RNA_pol_sf"/>
</dbReference>
<feature type="domain" description="Reverse transcriptase" evidence="2">
    <location>
        <begin position="1"/>
        <end position="257"/>
    </location>
</feature>
<dbReference type="EMBL" id="RXNV01000028">
    <property type="protein sequence ID" value="RTR25700.1"/>
    <property type="molecule type" value="Genomic_DNA"/>
</dbReference>
<name>A0A3S0L2X5_9GAMM</name>
<accession>A0A3S0L2X5</accession>
<gene>
    <name evidence="3" type="ORF">EKG39_22930</name>
</gene>
<evidence type="ECO:0000259" key="2">
    <source>
        <dbReference type="PROSITE" id="PS50878"/>
    </source>
</evidence>
<dbReference type="InterPro" id="IPR000477">
    <property type="entry name" value="RT_dom"/>
</dbReference>
<evidence type="ECO:0000313" key="3">
    <source>
        <dbReference type="EMBL" id="RTR25700.1"/>
    </source>
</evidence>
<dbReference type="Pfam" id="PF00078">
    <property type="entry name" value="RVT_1"/>
    <property type="match status" value="1"/>
</dbReference>
<dbReference type="SUPFAM" id="SSF56672">
    <property type="entry name" value="DNA/RNA polymerases"/>
    <property type="match status" value="1"/>
</dbReference>
<dbReference type="InterPro" id="IPR051083">
    <property type="entry name" value="GrpII_Intron_Splice-Mob/Def"/>
</dbReference>
<dbReference type="OrthoDB" id="6323513at2"/>
<proteinExistence type="inferred from homology"/>
<reference evidence="3 4" key="1">
    <citation type="submission" date="2018-12" db="EMBL/GenBank/DDBJ databases">
        <authorList>
            <person name="Yu L."/>
        </authorList>
    </citation>
    <scope>NUCLEOTIDE SEQUENCE [LARGE SCALE GENOMIC DNA]</scope>
    <source>
        <strain evidence="3 4">HAW-EB5</strain>
    </source>
</reference>
<protein>
    <recommendedName>
        <fullName evidence="2">Reverse transcriptase domain-containing protein</fullName>
    </recommendedName>
</protein>
<dbReference type="AlphaFoldDB" id="A0A3S0L2X5"/>
<keyword evidence="4" id="KW-1185">Reference proteome</keyword>
<comment type="caution">
    <text evidence="3">The sequence shown here is derived from an EMBL/GenBank/DDBJ whole genome shotgun (WGS) entry which is preliminary data.</text>
</comment>
<dbReference type="PANTHER" id="PTHR34047:SF8">
    <property type="entry name" value="PROTEIN YKFC"/>
    <property type="match status" value="1"/>
</dbReference>
<dbReference type="PROSITE" id="PS50878">
    <property type="entry name" value="RT_POL"/>
    <property type="match status" value="1"/>
</dbReference>
<evidence type="ECO:0000256" key="1">
    <source>
        <dbReference type="ARBA" id="ARBA00034120"/>
    </source>
</evidence>
<evidence type="ECO:0000313" key="4">
    <source>
        <dbReference type="Proteomes" id="UP000282060"/>
    </source>
</evidence>